<keyword evidence="2 3" id="KW-0326">Glycosidase</keyword>
<dbReference type="SUPFAM" id="SSF51445">
    <property type="entry name" value="(Trans)glycosidases"/>
    <property type="match status" value="1"/>
</dbReference>
<dbReference type="InterPro" id="IPR050314">
    <property type="entry name" value="Glycosyl_Hydrlase_18"/>
</dbReference>
<evidence type="ECO:0000313" key="8">
    <source>
        <dbReference type="Proteomes" id="UP001177023"/>
    </source>
</evidence>
<dbReference type="SUPFAM" id="SSF54556">
    <property type="entry name" value="Chitinase insertion domain"/>
    <property type="match status" value="1"/>
</dbReference>
<feature type="signal peptide" evidence="5">
    <location>
        <begin position="1"/>
        <end position="21"/>
    </location>
</feature>
<dbReference type="InterPro" id="IPR017853">
    <property type="entry name" value="GH"/>
</dbReference>
<evidence type="ECO:0000256" key="4">
    <source>
        <dbReference type="RuleBase" id="RU004453"/>
    </source>
</evidence>
<evidence type="ECO:0000259" key="6">
    <source>
        <dbReference type="PROSITE" id="PS51910"/>
    </source>
</evidence>
<dbReference type="GO" id="GO:0004568">
    <property type="term" value="F:chitinase activity"/>
    <property type="evidence" value="ECO:0007669"/>
    <property type="project" value="UniProtKB-ARBA"/>
</dbReference>
<dbReference type="InterPro" id="IPR001223">
    <property type="entry name" value="Glyco_hydro18_cat"/>
</dbReference>
<accession>A0AA36DDD3</accession>
<evidence type="ECO:0000256" key="2">
    <source>
        <dbReference type="ARBA" id="ARBA00023295"/>
    </source>
</evidence>
<evidence type="ECO:0000256" key="3">
    <source>
        <dbReference type="RuleBase" id="RU000489"/>
    </source>
</evidence>
<reference evidence="7" key="1">
    <citation type="submission" date="2023-06" db="EMBL/GenBank/DDBJ databases">
        <authorList>
            <person name="Delattre M."/>
        </authorList>
    </citation>
    <scope>NUCLEOTIDE SEQUENCE</scope>
    <source>
        <strain evidence="7">AF72</strain>
    </source>
</reference>
<evidence type="ECO:0000256" key="1">
    <source>
        <dbReference type="ARBA" id="ARBA00022801"/>
    </source>
</evidence>
<dbReference type="Proteomes" id="UP001177023">
    <property type="component" value="Unassembled WGS sequence"/>
</dbReference>
<dbReference type="PANTHER" id="PTHR11177">
    <property type="entry name" value="CHITINASE"/>
    <property type="match status" value="1"/>
</dbReference>
<sequence length="407" mass="45252">MKHLLPVIFLVCLVIFPRGSAQDAPTRSDGSAFLRPCYFTSWAQYRPGRGQYSTTNYIPGLCTHILYAFATFKADFTMKADDPTDLVGDDGGPGQYQLVNNLKNQQPGLKTLLSIGGGAFGTAQFQKMSFNKTTRTKFINSAVGWVRKYNFDGIDIDWEFPLKKDQKYIAVLQELRAAINAEAQKSGKDKLLLTVAVTSTYDTMPGYDIVKMGPLLDFVNVMTYDFWYPSVGTTGMNAPLYNRTGLGEPAKFYNVVWAANAWHNWGIPKEKVIVGIAPYAHGWTLKNASKIQPGSTGNTASPALKFSQEKGAAAYYEICEMLAAGAKRYWHAQHEVPWLIQNNKQWYSYDDAESVELKMDFIKDNDFGGAFVWTLDLDDFNGKCSNGNGTLYPIIGTIARELGGVDI</sequence>
<protein>
    <recommendedName>
        <fullName evidence="6">GH18 domain-containing protein</fullName>
    </recommendedName>
</protein>
<feature type="non-terminal residue" evidence="7">
    <location>
        <position position="407"/>
    </location>
</feature>
<feature type="domain" description="GH18" evidence="6">
    <location>
        <begin position="33"/>
        <end position="405"/>
    </location>
</feature>
<dbReference type="Gene3D" id="3.10.50.10">
    <property type="match status" value="1"/>
</dbReference>
<feature type="chain" id="PRO_5041267149" description="GH18 domain-containing protein" evidence="5">
    <location>
        <begin position="22"/>
        <end position="407"/>
    </location>
</feature>
<dbReference type="SMART" id="SM00636">
    <property type="entry name" value="Glyco_18"/>
    <property type="match status" value="1"/>
</dbReference>
<keyword evidence="1 3" id="KW-0378">Hydrolase</keyword>
<proteinExistence type="inferred from homology"/>
<comment type="caution">
    <text evidence="7">The sequence shown here is derived from an EMBL/GenBank/DDBJ whole genome shotgun (WGS) entry which is preliminary data.</text>
</comment>
<name>A0AA36DDD3_9BILA</name>
<dbReference type="PROSITE" id="PS51910">
    <property type="entry name" value="GH18_2"/>
    <property type="match status" value="1"/>
</dbReference>
<dbReference type="AlphaFoldDB" id="A0AA36DDD3"/>
<dbReference type="EMBL" id="CATQJA010002688">
    <property type="protein sequence ID" value="CAJ0584190.1"/>
    <property type="molecule type" value="Genomic_DNA"/>
</dbReference>
<dbReference type="PANTHER" id="PTHR11177:SF400">
    <property type="entry name" value="ENDOCHITINASE-RELATED"/>
    <property type="match status" value="1"/>
</dbReference>
<dbReference type="InterPro" id="IPR001579">
    <property type="entry name" value="Glyco_hydro_18_chit_AS"/>
</dbReference>
<evidence type="ECO:0000256" key="5">
    <source>
        <dbReference type="SAM" id="SignalP"/>
    </source>
</evidence>
<dbReference type="GO" id="GO:0005975">
    <property type="term" value="P:carbohydrate metabolic process"/>
    <property type="evidence" value="ECO:0007669"/>
    <property type="project" value="InterPro"/>
</dbReference>
<keyword evidence="5" id="KW-0732">Signal</keyword>
<dbReference type="GO" id="GO:0005576">
    <property type="term" value="C:extracellular region"/>
    <property type="evidence" value="ECO:0007669"/>
    <property type="project" value="TreeGrafter"/>
</dbReference>
<dbReference type="InterPro" id="IPR011583">
    <property type="entry name" value="Chitinase_II/V-like_cat"/>
</dbReference>
<dbReference type="InterPro" id="IPR029070">
    <property type="entry name" value="Chitinase_insertion_sf"/>
</dbReference>
<evidence type="ECO:0000313" key="7">
    <source>
        <dbReference type="EMBL" id="CAJ0584190.1"/>
    </source>
</evidence>
<dbReference type="GO" id="GO:0006032">
    <property type="term" value="P:chitin catabolic process"/>
    <property type="evidence" value="ECO:0007669"/>
    <property type="project" value="TreeGrafter"/>
</dbReference>
<keyword evidence="8" id="KW-1185">Reference proteome</keyword>
<dbReference type="Pfam" id="PF00704">
    <property type="entry name" value="Glyco_hydro_18"/>
    <property type="match status" value="1"/>
</dbReference>
<organism evidence="7 8">
    <name type="scientific">Mesorhabditis spiculigera</name>
    <dbReference type="NCBI Taxonomy" id="96644"/>
    <lineage>
        <taxon>Eukaryota</taxon>
        <taxon>Metazoa</taxon>
        <taxon>Ecdysozoa</taxon>
        <taxon>Nematoda</taxon>
        <taxon>Chromadorea</taxon>
        <taxon>Rhabditida</taxon>
        <taxon>Rhabditina</taxon>
        <taxon>Rhabditomorpha</taxon>
        <taxon>Rhabditoidea</taxon>
        <taxon>Rhabditidae</taxon>
        <taxon>Mesorhabditinae</taxon>
        <taxon>Mesorhabditis</taxon>
    </lineage>
</organism>
<dbReference type="PROSITE" id="PS01095">
    <property type="entry name" value="GH18_1"/>
    <property type="match status" value="1"/>
</dbReference>
<comment type="similarity">
    <text evidence="4">Belongs to the glycosyl hydrolase 18 family.</text>
</comment>
<dbReference type="GO" id="GO:0008061">
    <property type="term" value="F:chitin binding"/>
    <property type="evidence" value="ECO:0007669"/>
    <property type="project" value="InterPro"/>
</dbReference>
<dbReference type="Gene3D" id="3.20.20.80">
    <property type="entry name" value="Glycosidases"/>
    <property type="match status" value="1"/>
</dbReference>
<gene>
    <name evidence="7" type="ORF">MSPICULIGERA_LOCUS22252</name>
</gene>